<dbReference type="PANTHER" id="PTHR43758">
    <property type="entry name" value="7,8-DIHYDRO-8-OXOGUANINE TRIPHOSPHATASE"/>
    <property type="match status" value="1"/>
</dbReference>
<comment type="cofactor">
    <cofactor evidence="1">
        <name>Mg(2+)</name>
        <dbReference type="ChEBI" id="CHEBI:18420"/>
    </cofactor>
</comment>
<evidence type="ECO:0000256" key="10">
    <source>
        <dbReference type="ARBA" id="ARBA00024459"/>
    </source>
</evidence>
<dbReference type="GO" id="GO:0005634">
    <property type="term" value="C:nucleus"/>
    <property type="evidence" value="ECO:0007669"/>
    <property type="project" value="UniProtKB-SubCell"/>
</dbReference>
<comment type="catalytic activity">
    <reaction evidence="10">
        <text>2-oxo-dATP + H2O = 2-oxo-dAMP + diphosphate + H(+)</text>
        <dbReference type="Rhea" id="RHEA:31583"/>
        <dbReference type="ChEBI" id="CHEBI:15377"/>
        <dbReference type="ChEBI" id="CHEBI:15378"/>
        <dbReference type="ChEBI" id="CHEBI:33019"/>
        <dbReference type="ChEBI" id="CHEBI:63212"/>
        <dbReference type="ChEBI" id="CHEBI:77897"/>
        <dbReference type="EC" id="3.6.1.56"/>
    </reaction>
    <physiologicalReaction direction="left-to-right" evidence="10">
        <dbReference type="Rhea" id="RHEA:31584"/>
    </physiologicalReaction>
</comment>
<evidence type="ECO:0000256" key="16">
    <source>
        <dbReference type="ARBA" id="ARBA00030634"/>
    </source>
</evidence>
<accession>A0A9W8CMB9</accession>
<evidence type="ECO:0000256" key="15">
    <source>
        <dbReference type="ARBA" id="ARBA00029673"/>
    </source>
</evidence>
<evidence type="ECO:0000256" key="12">
    <source>
        <dbReference type="ARBA" id="ARBA00024596"/>
    </source>
</evidence>
<evidence type="ECO:0000256" key="19">
    <source>
        <dbReference type="ARBA" id="ARBA00032071"/>
    </source>
</evidence>
<evidence type="ECO:0000256" key="2">
    <source>
        <dbReference type="ARBA" id="ARBA00004123"/>
    </source>
</evidence>
<dbReference type="InterPro" id="IPR020084">
    <property type="entry name" value="NUDIX_hydrolase_CS"/>
</dbReference>
<dbReference type="PRINTS" id="PR01403">
    <property type="entry name" value="8OXTPHPHTASE"/>
</dbReference>
<dbReference type="PANTHER" id="PTHR43758:SF2">
    <property type="entry name" value="OXIDIZED PURINE NUCLEOSIDE TRIPHOSPHATE HYDROLASE"/>
    <property type="match status" value="1"/>
</dbReference>
<comment type="subunit">
    <text evidence="4">Monomer.</text>
</comment>
<evidence type="ECO:0000256" key="5">
    <source>
        <dbReference type="ARBA" id="ARBA00022723"/>
    </source>
</evidence>
<evidence type="ECO:0000256" key="9">
    <source>
        <dbReference type="ARBA" id="ARBA00024448"/>
    </source>
</evidence>
<evidence type="ECO:0000256" key="20">
    <source>
        <dbReference type="ARBA" id="ARBA00048002"/>
    </source>
</evidence>
<name>A0A9W8CMB9_9FUNG</name>
<comment type="function">
    <text evidence="23">Oxidized purine nucleoside triphosphate hydrolase which is a prominent sanitizer of the oxidized nucleotide pool. Catalyzes the hydrolysis of 2-oxo-dATP (2-hydroxy-dATP) into 2-oxo-dAMP. Also has a significant hydrolase activity toward 2-oxo-ATP, 8-oxo-dGTP and 8-oxo-dATP. Through the hydrolysis of oxidized purine nucleoside triphosphates, prevents their incorporation into DNA and the subsequent transversions A:T to C:G and G:C to T:A. Also catalyzes the hydrolysis of methylated purine nucleoside triphosphate preventing their integration into DNA. Through this antimutagenic activity protects cells from oxidative stress.</text>
</comment>
<reference evidence="25" key="1">
    <citation type="submission" date="2022-07" db="EMBL/GenBank/DDBJ databases">
        <title>Phylogenomic reconstructions and comparative analyses of Kickxellomycotina fungi.</title>
        <authorList>
            <person name="Reynolds N.K."/>
            <person name="Stajich J.E."/>
            <person name="Barry K."/>
            <person name="Grigoriev I.V."/>
            <person name="Crous P."/>
            <person name="Smith M.E."/>
        </authorList>
    </citation>
    <scope>NUCLEOTIDE SEQUENCE</scope>
    <source>
        <strain evidence="25">NBRC 105413</strain>
    </source>
</reference>
<evidence type="ECO:0000256" key="1">
    <source>
        <dbReference type="ARBA" id="ARBA00001946"/>
    </source>
</evidence>
<comment type="catalytic activity">
    <reaction evidence="22">
        <text>N(6)-methyl-dATP + H2O = N(6)-methyl-dAMP + diphosphate + H(+)</text>
        <dbReference type="Rhea" id="RHEA:67604"/>
        <dbReference type="ChEBI" id="CHEBI:15377"/>
        <dbReference type="ChEBI" id="CHEBI:15378"/>
        <dbReference type="ChEBI" id="CHEBI:33019"/>
        <dbReference type="ChEBI" id="CHEBI:169976"/>
        <dbReference type="ChEBI" id="CHEBI:172872"/>
    </reaction>
    <physiologicalReaction direction="left-to-right" evidence="22">
        <dbReference type="Rhea" id="RHEA:67605"/>
    </physiologicalReaction>
</comment>
<comment type="subcellular location">
    <subcellularLocation>
        <location evidence="2">Nucleus</location>
    </subcellularLocation>
</comment>
<dbReference type="InterPro" id="IPR003563">
    <property type="entry name" value="8ODP"/>
</dbReference>
<evidence type="ECO:0000256" key="21">
    <source>
        <dbReference type="ARBA" id="ARBA00048894"/>
    </source>
</evidence>
<dbReference type="EC" id="3.6.1.56" evidence="13"/>
<dbReference type="GO" id="GO:0046872">
    <property type="term" value="F:metal ion binding"/>
    <property type="evidence" value="ECO:0007669"/>
    <property type="project" value="UniProtKB-KW"/>
</dbReference>
<dbReference type="InterPro" id="IPR000086">
    <property type="entry name" value="NUDIX_hydrolase_dom"/>
</dbReference>
<dbReference type="GO" id="GO:0008828">
    <property type="term" value="F:dATP diphosphatase activity"/>
    <property type="evidence" value="ECO:0007669"/>
    <property type="project" value="UniProtKB-EC"/>
</dbReference>
<evidence type="ECO:0000256" key="14">
    <source>
        <dbReference type="ARBA" id="ARBA00026218"/>
    </source>
</evidence>
<comment type="catalytic activity">
    <reaction evidence="21">
        <text>O(6)-methyl-dGTP + H2O = O(6)-methyl-dGMP + diphosphate + H(+)</text>
        <dbReference type="Rhea" id="RHEA:67600"/>
        <dbReference type="ChEBI" id="CHEBI:15377"/>
        <dbReference type="ChEBI" id="CHEBI:15378"/>
        <dbReference type="ChEBI" id="CHEBI:33019"/>
        <dbReference type="ChEBI" id="CHEBI:169974"/>
        <dbReference type="ChEBI" id="CHEBI:169975"/>
    </reaction>
    <physiologicalReaction direction="left-to-right" evidence="21">
        <dbReference type="Rhea" id="RHEA:67601"/>
    </physiologicalReaction>
</comment>
<comment type="caution">
    <text evidence="25">The sequence shown here is derived from an EMBL/GenBank/DDBJ whole genome shotgun (WGS) entry which is preliminary data.</text>
</comment>
<gene>
    <name evidence="25" type="ORF">LPJ64_000542</name>
</gene>
<comment type="catalytic activity">
    <reaction evidence="12">
        <text>2-oxo-ATP + H2O = 2-oxo-AMP + diphosphate + H(+)</text>
        <dbReference type="Rhea" id="RHEA:67392"/>
        <dbReference type="ChEBI" id="CHEBI:15377"/>
        <dbReference type="ChEBI" id="CHEBI:15378"/>
        <dbReference type="ChEBI" id="CHEBI:33019"/>
        <dbReference type="ChEBI" id="CHEBI:71395"/>
        <dbReference type="ChEBI" id="CHEBI:172878"/>
    </reaction>
    <physiologicalReaction direction="left-to-right" evidence="12">
        <dbReference type="Rhea" id="RHEA:67393"/>
    </physiologicalReaction>
</comment>
<organism evidence="25 26">
    <name type="scientific">Coemansia asiatica</name>
    <dbReference type="NCBI Taxonomy" id="1052880"/>
    <lineage>
        <taxon>Eukaryota</taxon>
        <taxon>Fungi</taxon>
        <taxon>Fungi incertae sedis</taxon>
        <taxon>Zoopagomycota</taxon>
        <taxon>Kickxellomycotina</taxon>
        <taxon>Kickxellomycetes</taxon>
        <taxon>Kickxellales</taxon>
        <taxon>Kickxellaceae</taxon>
        <taxon>Coemansia</taxon>
    </lineage>
</organism>
<keyword evidence="26" id="KW-1185">Reference proteome</keyword>
<evidence type="ECO:0000256" key="3">
    <source>
        <dbReference type="ARBA" id="ARBA00005582"/>
    </source>
</evidence>
<dbReference type="Gene3D" id="3.90.79.10">
    <property type="entry name" value="Nucleoside Triphosphate Pyrophosphohydrolase"/>
    <property type="match status" value="1"/>
</dbReference>
<evidence type="ECO:0000256" key="13">
    <source>
        <dbReference type="ARBA" id="ARBA00026103"/>
    </source>
</evidence>
<evidence type="ECO:0000256" key="22">
    <source>
        <dbReference type="ARBA" id="ARBA00049032"/>
    </source>
</evidence>
<evidence type="ECO:0000313" key="26">
    <source>
        <dbReference type="Proteomes" id="UP001145021"/>
    </source>
</evidence>
<keyword evidence="8" id="KW-0539">Nucleus</keyword>
<comment type="catalytic activity">
    <reaction evidence="11">
        <text>8-oxo-dGTP + H2O = 8-oxo-dGMP + diphosphate + H(+)</text>
        <dbReference type="Rhea" id="RHEA:31575"/>
        <dbReference type="ChEBI" id="CHEBI:15377"/>
        <dbReference type="ChEBI" id="CHEBI:15378"/>
        <dbReference type="ChEBI" id="CHEBI:33019"/>
        <dbReference type="ChEBI" id="CHEBI:63224"/>
        <dbReference type="ChEBI" id="CHEBI:77896"/>
    </reaction>
    <physiologicalReaction direction="left-to-right" evidence="11">
        <dbReference type="Rhea" id="RHEA:31576"/>
    </physiologicalReaction>
</comment>
<evidence type="ECO:0000256" key="7">
    <source>
        <dbReference type="ARBA" id="ARBA00022842"/>
    </source>
</evidence>
<comment type="catalytic activity">
    <reaction evidence="20">
        <text>N(6)-methyl-ATP + H2O = N(6)-methyl-AMP + diphosphate + H(+)</text>
        <dbReference type="Rhea" id="RHEA:67608"/>
        <dbReference type="ChEBI" id="CHEBI:15377"/>
        <dbReference type="ChEBI" id="CHEBI:15378"/>
        <dbReference type="ChEBI" id="CHEBI:33019"/>
        <dbReference type="ChEBI" id="CHEBI:144842"/>
        <dbReference type="ChEBI" id="CHEBI:172873"/>
    </reaction>
    <physiologicalReaction direction="left-to-right" evidence="20">
        <dbReference type="Rhea" id="RHEA:67609"/>
    </physiologicalReaction>
</comment>
<dbReference type="AlphaFoldDB" id="A0A9W8CMB9"/>
<evidence type="ECO:0000256" key="23">
    <source>
        <dbReference type="ARBA" id="ARBA00053094"/>
    </source>
</evidence>
<keyword evidence="7" id="KW-0460">Magnesium</keyword>
<evidence type="ECO:0000256" key="18">
    <source>
        <dbReference type="ARBA" id="ARBA00031927"/>
    </source>
</evidence>
<evidence type="ECO:0000256" key="6">
    <source>
        <dbReference type="ARBA" id="ARBA00022801"/>
    </source>
</evidence>
<dbReference type="CDD" id="cd03427">
    <property type="entry name" value="NUDIX_MTH1_Nudt1"/>
    <property type="match status" value="1"/>
</dbReference>
<evidence type="ECO:0000256" key="4">
    <source>
        <dbReference type="ARBA" id="ARBA00011245"/>
    </source>
</evidence>
<dbReference type="InterPro" id="IPR015797">
    <property type="entry name" value="NUDIX_hydrolase-like_dom_sf"/>
</dbReference>
<keyword evidence="5" id="KW-0479">Metal-binding</keyword>
<feature type="domain" description="Nudix hydrolase" evidence="24">
    <location>
        <begin position="19"/>
        <end position="150"/>
    </location>
</feature>
<comment type="catalytic activity">
    <reaction evidence="9">
        <text>8-oxo-dATP + H2O = 8-oxo-dAMP + diphosphate + H(+)</text>
        <dbReference type="Rhea" id="RHEA:65396"/>
        <dbReference type="ChEBI" id="CHEBI:15377"/>
        <dbReference type="ChEBI" id="CHEBI:15378"/>
        <dbReference type="ChEBI" id="CHEBI:33019"/>
        <dbReference type="ChEBI" id="CHEBI:71361"/>
        <dbReference type="ChEBI" id="CHEBI:172871"/>
    </reaction>
    <physiologicalReaction direction="left-to-right" evidence="9">
        <dbReference type="Rhea" id="RHEA:65397"/>
    </physiologicalReaction>
</comment>
<dbReference type="GO" id="GO:0008413">
    <property type="term" value="F:8-oxo-7,8-dihydroguanosine triphosphate pyrophosphatase activity"/>
    <property type="evidence" value="ECO:0007669"/>
    <property type="project" value="InterPro"/>
</dbReference>
<dbReference type="PROSITE" id="PS00893">
    <property type="entry name" value="NUDIX_BOX"/>
    <property type="match status" value="1"/>
</dbReference>
<dbReference type="EMBL" id="JANBOH010000010">
    <property type="protein sequence ID" value="KAJ1648182.1"/>
    <property type="molecule type" value="Genomic_DNA"/>
</dbReference>
<evidence type="ECO:0000259" key="24">
    <source>
        <dbReference type="PROSITE" id="PS51462"/>
    </source>
</evidence>
<protein>
    <recommendedName>
        <fullName evidence="14">Oxidized purine nucleoside triphosphate hydrolase</fullName>
        <ecNumber evidence="13">3.6.1.56</ecNumber>
    </recommendedName>
    <alternativeName>
        <fullName evidence="18">2-hydroxy-dATP diphosphatase</fullName>
    </alternativeName>
    <alternativeName>
        <fullName evidence="17">7,8-dihydro-8-oxoguanine triphosphatase</fullName>
    </alternativeName>
    <alternativeName>
        <fullName evidence="16">8-oxo-dGTPase</fullName>
    </alternativeName>
    <alternativeName>
        <fullName evidence="19">Methylated purine nucleoside triphosphate hydrolase</fullName>
    </alternativeName>
    <alternativeName>
        <fullName evidence="15">Nucleoside diphosphate-linked moiety X motif 1</fullName>
    </alternativeName>
</protein>
<evidence type="ECO:0000256" key="8">
    <source>
        <dbReference type="ARBA" id="ARBA00023242"/>
    </source>
</evidence>
<dbReference type="Pfam" id="PF00293">
    <property type="entry name" value="NUDIX"/>
    <property type="match status" value="1"/>
</dbReference>
<dbReference type="Proteomes" id="UP001145021">
    <property type="component" value="Unassembled WGS sequence"/>
</dbReference>
<dbReference type="PROSITE" id="PS51462">
    <property type="entry name" value="NUDIX"/>
    <property type="match status" value="1"/>
</dbReference>
<evidence type="ECO:0000256" key="17">
    <source>
        <dbReference type="ARBA" id="ARBA00030682"/>
    </source>
</evidence>
<dbReference type="GO" id="GO:0005737">
    <property type="term" value="C:cytoplasm"/>
    <property type="evidence" value="ECO:0007669"/>
    <property type="project" value="TreeGrafter"/>
</dbReference>
<sequence length="177" mass="20600">MDNRSVAKYVEDAEHLEMPHRLFTLVFPIDPVNNCVLLGMKKRGFGKDKYNGFGGKVEPNESIESGAIRELAEESGLLAKRVDKCGLLFFYFENDPVAMEVHVYLTSDFSGQVIETEEMAPEWYSADKMPFEQMWADDSRWWPMVLKKQKFTARFWFFSDMTTITREEIVPVKSLEF</sequence>
<dbReference type="GO" id="GO:0042262">
    <property type="term" value="P:DNA protection"/>
    <property type="evidence" value="ECO:0007669"/>
    <property type="project" value="InterPro"/>
</dbReference>
<proteinExistence type="inferred from homology"/>
<dbReference type="SUPFAM" id="SSF55811">
    <property type="entry name" value="Nudix"/>
    <property type="match status" value="1"/>
</dbReference>
<keyword evidence="6" id="KW-0378">Hydrolase</keyword>
<evidence type="ECO:0000256" key="11">
    <source>
        <dbReference type="ARBA" id="ARBA00024486"/>
    </source>
</evidence>
<comment type="similarity">
    <text evidence="3">Belongs to the Nudix hydrolase family.</text>
</comment>
<evidence type="ECO:0000313" key="25">
    <source>
        <dbReference type="EMBL" id="KAJ1648182.1"/>
    </source>
</evidence>